<organism evidence="8 9">
    <name type="scientific">Buddleja alternifolia</name>
    <dbReference type="NCBI Taxonomy" id="168488"/>
    <lineage>
        <taxon>Eukaryota</taxon>
        <taxon>Viridiplantae</taxon>
        <taxon>Streptophyta</taxon>
        <taxon>Embryophyta</taxon>
        <taxon>Tracheophyta</taxon>
        <taxon>Spermatophyta</taxon>
        <taxon>Magnoliopsida</taxon>
        <taxon>eudicotyledons</taxon>
        <taxon>Gunneridae</taxon>
        <taxon>Pentapetalae</taxon>
        <taxon>asterids</taxon>
        <taxon>lamiids</taxon>
        <taxon>Lamiales</taxon>
        <taxon>Scrophulariaceae</taxon>
        <taxon>Buddlejeae</taxon>
        <taxon>Buddleja</taxon>
    </lineage>
</organism>
<keyword evidence="4" id="KW-0804">Transcription</keyword>
<feature type="region of interest" description="Disordered" evidence="6">
    <location>
        <begin position="1"/>
        <end position="34"/>
    </location>
</feature>
<dbReference type="PANTHER" id="PTHR31920">
    <property type="entry name" value="B3 DOMAIN-CONTAINING"/>
    <property type="match status" value="1"/>
</dbReference>
<keyword evidence="5" id="KW-0539">Nucleus</keyword>
<comment type="caution">
    <text evidence="8">The sequence shown here is derived from an EMBL/GenBank/DDBJ whole genome shotgun (WGS) entry which is preliminary data.</text>
</comment>
<feature type="domain" description="TF-B3" evidence="7">
    <location>
        <begin position="182"/>
        <end position="278"/>
    </location>
</feature>
<keyword evidence="9" id="KW-1185">Reference proteome</keyword>
<dbReference type="AlphaFoldDB" id="A0AAV6Y9J8"/>
<dbReference type="Proteomes" id="UP000826271">
    <property type="component" value="Unassembled WGS sequence"/>
</dbReference>
<accession>A0AAV6Y9J8</accession>
<dbReference type="Gene3D" id="2.40.330.10">
    <property type="entry name" value="DNA-binding pseudobarrel domain"/>
    <property type="match status" value="2"/>
</dbReference>
<evidence type="ECO:0000313" key="9">
    <source>
        <dbReference type="Proteomes" id="UP000826271"/>
    </source>
</evidence>
<keyword evidence="2" id="KW-0805">Transcription regulation</keyword>
<evidence type="ECO:0000313" key="8">
    <source>
        <dbReference type="EMBL" id="KAG8391063.1"/>
    </source>
</evidence>
<dbReference type="SMART" id="SM01019">
    <property type="entry name" value="B3"/>
    <property type="match status" value="2"/>
</dbReference>
<reference evidence="8" key="1">
    <citation type="submission" date="2019-10" db="EMBL/GenBank/DDBJ databases">
        <authorList>
            <person name="Zhang R."/>
            <person name="Pan Y."/>
            <person name="Wang J."/>
            <person name="Ma R."/>
            <person name="Yu S."/>
        </authorList>
    </citation>
    <scope>NUCLEOTIDE SEQUENCE</scope>
    <source>
        <strain evidence="8">LA-IB0</strain>
        <tissue evidence="8">Leaf</tissue>
    </source>
</reference>
<sequence length="278" mass="31708">MVKRGRGRPRKITSDNLMNDVDMGGQTKVKSDGEVPYSEDQLPEFFQIYIPSLCSQTMRIPPAFVKNFGREMPTIVTLSRPSAQSWQVNISKISEHWYFHEGWPEFVQENSVEEGDVLTFGYARNLIFIVKVFAINGCRKIVDENTSNETSEPENSKQNEASRTNSSLKSAIQRKSVCRNPSFSLVMSKSYILKGLLSVPSEFWNVYMRKNGSGSGMVTLRINNKSWPVGLTSNSPNRVQFSKGWTKFVKDNSLQNENICTFQLVDRNHLAFKVTIRR</sequence>
<evidence type="ECO:0000256" key="2">
    <source>
        <dbReference type="ARBA" id="ARBA00023015"/>
    </source>
</evidence>
<name>A0AAV6Y9J8_9LAMI</name>
<dbReference type="GO" id="GO:0005634">
    <property type="term" value="C:nucleus"/>
    <property type="evidence" value="ECO:0007669"/>
    <property type="project" value="UniProtKB-SubCell"/>
</dbReference>
<feature type="domain" description="TF-B3" evidence="7">
    <location>
        <begin position="43"/>
        <end position="136"/>
    </location>
</feature>
<feature type="compositionally biased region" description="Polar residues" evidence="6">
    <location>
        <begin position="158"/>
        <end position="168"/>
    </location>
</feature>
<feature type="compositionally biased region" description="Basic residues" evidence="6">
    <location>
        <begin position="1"/>
        <end position="11"/>
    </location>
</feature>
<evidence type="ECO:0000256" key="5">
    <source>
        <dbReference type="ARBA" id="ARBA00023242"/>
    </source>
</evidence>
<dbReference type="InterPro" id="IPR050655">
    <property type="entry name" value="Plant_B3_domain"/>
</dbReference>
<keyword evidence="3" id="KW-0238">DNA-binding</keyword>
<dbReference type="InterPro" id="IPR015300">
    <property type="entry name" value="DNA-bd_pseudobarrel_sf"/>
</dbReference>
<comment type="subcellular location">
    <subcellularLocation>
        <location evidence="1">Nucleus</location>
    </subcellularLocation>
</comment>
<evidence type="ECO:0000256" key="3">
    <source>
        <dbReference type="ARBA" id="ARBA00023125"/>
    </source>
</evidence>
<gene>
    <name evidence="8" type="ORF">BUALT_Bualt01G0148900</name>
</gene>
<dbReference type="CDD" id="cd10017">
    <property type="entry name" value="B3_DNA"/>
    <property type="match status" value="2"/>
</dbReference>
<dbReference type="Pfam" id="PF02362">
    <property type="entry name" value="B3"/>
    <property type="match status" value="2"/>
</dbReference>
<evidence type="ECO:0000256" key="6">
    <source>
        <dbReference type="SAM" id="MobiDB-lite"/>
    </source>
</evidence>
<dbReference type="GO" id="GO:0003677">
    <property type="term" value="F:DNA binding"/>
    <property type="evidence" value="ECO:0007669"/>
    <property type="project" value="UniProtKB-KW"/>
</dbReference>
<evidence type="ECO:0000259" key="7">
    <source>
        <dbReference type="PROSITE" id="PS50863"/>
    </source>
</evidence>
<protein>
    <recommendedName>
        <fullName evidence="7">TF-B3 domain-containing protein</fullName>
    </recommendedName>
</protein>
<evidence type="ECO:0000256" key="1">
    <source>
        <dbReference type="ARBA" id="ARBA00004123"/>
    </source>
</evidence>
<dbReference type="PANTHER" id="PTHR31920:SF148">
    <property type="entry name" value="B3 DOMAIN-CONTAINING PROTEIN OS03G0621600"/>
    <property type="match status" value="1"/>
</dbReference>
<dbReference type="InterPro" id="IPR003340">
    <property type="entry name" value="B3_DNA-bd"/>
</dbReference>
<proteinExistence type="predicted"/>
<evidence type="ECO:0000256" key="4">
    <source>
        <dbReference type="ARBA" id="ARBA00023163"/>
    </source>
</evidence>
<dbReference type="SUPFAM" id="SSF101936">
    <property type="entry name" value="DNA-binding pseudobarrel domain"/>
    <property type="match status" value="2"/>
</dbReference>
<dbReference type="PROSITE" id="PS50863">
    <property type="entry name" value="B3"/>
    <property type="match status" value="2"/>
</dbReference>
<dbReference type="EMBL" id="WHWC01000001">
    <property type="protein sequence ID" value="KAG8391063.1"/>
    <property type="molecule type" value="Genomic_DNA"/>
</dbReference>
<feature type="region of interest" description="Disordered" evidence="6">
    <location>
        <begin position="146"/>
        <end position="168"/>
    </location>
</feature>